<feature type="compositionally biased region" description="Polar residues" evidence="1">
    <location>
        <begin position="638"/>
        <end position="658"/>
    </location>
</feature>
<dbReference type="SMART" id="SM00355">
    <property type="entry name" value="ZnF_C2H2"/>
    <property type="match status" value="2"/>
</dbReference>
<protein>
    <recommendedName>
        <fullName evidence="2">C2H2-type domain-containing protein</fullName>
    </recommendedName>
</protein>
<dbReference type="InterPro" id="IPR013087">
    <property type="entry name" value="Znf_C2H2_type"/>
</dbReference>
<gene>
    <name evidence="3" type="ORF">IFR04_003139</name>
</gene>
<dbReference type="OrthoDB" id="4485682at2759"/>
<reference evidence="3" key="1">
    <citation type="submission" date="2021-02" db="EMBL/GenBank/DDBJ databases">
        <title>Genome sequence Cadophora malorum strain M34.</title>
        <authorList>
            <person name="Stefanovic E."/>
            <person name="Vu D."/>
            <person name="Scully C."/>
            <person name="Dijksterhuis J."/>
            <person name="Roader J."/>
            <person name="Houbraken J."/>
        </authorList>
    </citation>
    <scope>NUCLEOTIDE SEQUENCE</scope>
    <source>
        <strain evidence="3">M34</strain>
    </source>
</reference>
<dbReference type="AlphaFoldDB" id="A0A8H8BU17"/>
<feature type="compositionally biased region" description="Low complexity" evidence="1">
    <location>
        <begin position="52"/>
        <end position="62"/>
    </location>
</feature>
<evidence type="ECO:0000259" key="2">
    <source>
        <dbReference type="SMART" id="SM00355"/>
    </source>
</evidence>
<organism evidence="3 4">
    <name type="scientific">Cadophora malorum</name>
    <dbReference type="NCBI Taxonomy" id="108018"/>
    <lineage>
        <taxon>Eukaryota</taxon>
        <taxon>Fungi</taxon>
        <taxon>Dikarya</taxon>
        <taxon>Ascomycota</taxon>
        <taxon>Pezizomycotina</taxon>
        <taxon>Leotiomycetes</taxon>
        <taxon>Helotiales</taxon>
        <taxon>Ploettnerulaceae</taxon>
        <taxon>Cadophora</taxon>
    </lineage>
</organism>
<dbReference type="EMBL" id="JAFJYH010000030">
    <property type="protein sequence ID" value="KAG4423714.1"/>
    <property type="molecule type" value="Genomic_DNA"/>
</dbReference>
<evidence type="ECO:0000313" key="3">
    <source>
        <dbReference type="EMBL" id="KAG4423714.1"/>
    </source>
</evidence>
<dbReference type="Proteomes" id="UP000664132">
    <property type="component" value="Unassembled WGS sequence"/>
</dbReference>
<proteinExistence type="predicted"/>
<feature type="domain" description="C2H2-type" evidence="2">
    <location>
        <begin position="727"/>
        <end position="752"/>
    </location>
</feature>
<evidence type="ECO:0000313" key="4">
    <source>
        <dbReference type="Proteomes" id="UP000664132"/>
    </source>
</evidence>
<feature type="region of interest" description="Disordered" evidence="1">
    <location>
        <begin position="637"/>
        <end position="678"/>
    </location>
</feature>
<feature type="compositionally biased region" description="Acidic residues" evidence="1">
    <location>
        <begin position="659"/>
        <end position="671"/>
    </location>
</feature>
<sequence>MSLPPQKLPRRHAQRRTLRHGRYKTPPLDLPSAGNPQALKLSAQKRQRFPISDGNDSSAASDSDSDSDSESDSDSDSGYSSNRYLESEAEHYRKIRAEFVVAGPNLANPCDETKAMMKREEQMWKLHCKKTRKGDPVAALKGATAEDFKTFLVWRKKRKNSRIKRQGTMSTYWHVLSMNYQRTAKRYMDEGILLDLRNWIPTLGLDDSEKEKYALYVEDLCVLQNGLWVRDQEKYPHERLRVQESPINIFAGCTSTRPAALVGKIPLLYEDIEIHVFPPLIKGRRPAVRLILNLQHIKRSGGKKKPKKFTFRDDESIICCPVTFIVALAIADNAFKNKFTSLRQIYDLVVPKGTDRIRLKWDDEWAKRPIFRDVEHTPTKVQISKTKSFPYAKHRYYFVRLGRTCRFRKRLQWYDLRRGSGKGLNEALTPEERRHAMGNSGDVYERHYMPSFIDADCQAIYLGTTRREDLIRAVGRLERHDDAPDKLSDTQKKEISNNPYILKKVEARKSYALKIKEDGYSTIKAAKGTFWYKKHHKAQRKINCKKNRLRNELLDNAINNFYETVHVDEVDRQMRGILPDTEVLTPSTIDYELEERATVAKLLFQSLDGLHEDQVFDIKVQLVDNLAQLCHRQETPRQFKTVQSQRHSQKNYSYTSTGTDDDDEISQEEGGDTTAGVQGTQTVNNRLHTDSTLYCPFCERGPFSRKDGLGRHVRVQHLQRRLANGGFLCPYKGCSDVMGNSVHFLSHTARKHEILL</sequence>
<dbReference type="PANTHER" id="PTHR37535:SF2">
    <property type="entry name" value="FINGER DOMAIN PROTEIN, PUTATIVE (AFU_ORTHOLOGUE AFUA_6G09300)-RELATED"/>
    <property type="match status" value="1"/>
</dbReference>
<accession>A0A8H8BU17</accession>
<name>A0A8H8BU17_9HELO</name>
<comment type="caution">
    <text evidence="3">The sequence shown here is derived from an EMBL/GenBank/DDBJ whole genome shotgun (WGS) entry which is preliminary data.</text>
</comment>
<dbReference type="Pfam" id="PF11917">
    <property type="entry name" value="DUF3435"/>
    <property type="match status" value="1"/>
</dbReference>
<feature type="compositionally biased region" description="Acidic residues" evidence="1">
    <location>
        <begin position="63"/>
        <end position="75"/>
    </location>
</feature>
<feature type="domain" description="C2H2-type" evidence="2">
    <location>
        <begin position="693"/>
        <end position="717"/>
    </location>
</feature>
<dbReference type="PANTHER" id="PTHR37535">
    <property type="entry name" value="FLUG DOMAIN PROTEIN"/>
    <property type="match status" value="1"/>
</dbReference>
<evidence type="ECO:0000256" key="1">
    <source>
        <dbReference type="SAM" id="MobiDB-lite"/>
    </source>
</evidence>
<dbReference type="InterPro" id="IPR021842">
    <property type="entry name" value="DUF3435"/>
</dbReference>
<feature type="compositionally biased region" description="Basic residues" evidence="1">
    <location>
        <begin position="8"/>
        <end position="23"/>
    </location>
</feature>
<feature type="region of interest" description="Disordered" evidence="1">
    <location>
        <begin position="1"/>
        <end position="82"/>
    </location>
</feature>
<keyword evidence="4" id="KW-1185">Reference proteome</keyword>